<feature type="non-terminal residue" evidence="5">
    <location>
        <position position="250"/>
    </location>
</feature>
<organism evidence="5">
    <name type="scientific">hydrothermal vent metagenome</name>
    <dbReference type="NCBI Taxonomy" id="652676"/>
    <lineage>
        <taxon>unclassified sequences</taxon>
        <taxon>metagenomes</taxon>
        <taxon>ecological metagenomes</taxon>
    </lineage>
</organism>
<dbReference type="SUPFAM" id="SSF52540">
    <property type="entry name" value="P-loop containing nucleoside triphosphate hydrolases"/>
    <property type="match status" value="1"/>
</dbReference>
<dbReference type="InterPro" id="IPR027417">
    <property type="entry name" value="P-loop_NTPase"/>
</dbReference>
<evidence type="ECO:0000259" key="4">
    <source>
        <dbReference type="Pfam" id="PF18339"/>
    </source>
</evidence>
<dbReference type="GO" id="GO:0005524">
    <property type="term" value="F:ATP binding"/>
    <property type="evidence" value="ECO:0007669"/>
    <property type="project" value="InterPro"/>
</dbReference>
<dbReference type="EMBL" id="UOFQ01000012">
    <property type="protein sequence ID" value="VAW84986.1"/>
    <property type="molecule type" value="Genomic_DNA"/>
</dbReference>
<dbReference type="Gene3D" id="2.30.30.140">
    <property type="match status" value="1"/>
</dbReference>
<reference evidence="5" key="1">
    <citation type="submission" date="2018-06" db="EMBL/GenBank/DDBJ databases">
        <authorList>
            <person name="Zhirakovskaya E."/>
        </authorList>
    </citation>
    <scope>NUCLEOTIDE SEQUENCE</scope>
</reference>
<protein>
    <submittedName>
        <fullName evidence="5">RNA polymerase associated protein RapA</fullName>
    </submittedName>
</protein>
<name>A0A3B0ZWL1_9ZZZZ</name>
<evidence type="ECO:0000259" key="3">
    <source>
        <dbReference type="Pfam" id="PF18337"/>
    </source>
</evidence>
<dbReference type="InterPro" id="IPR040765">
    <property type="entry name" value="Tudor_1_RapA"/>
</dbReference>
<dbReference type="Pfam" id="PF18339">
    <property type="entry name" value="Tudor_1_RapA"/>
    <property type="match status" value="1"/>
</dbReference>
<sequence length="250" mass="28466">MQDFLPGQRWISNAEIQMGLGTVLSCEHRTVTIVFMATSETRTYAKLTAPLTRVVFSLGDKIKAHDGWTLKVSQVEEQDGLILYRGTDEEGNTRELPEGELDNFIKLNRPTERLFSGQIDKNKWFELRQQSHVHANRQARGELLGLTGVRTSLIPHQLYIANEVANRYAPRVLLADEVGLGKTIEAGMIIHQQLLTERAKRVLIVVPESLIHQWLVEMLRRFNLHFSIFDEARCQAIAGFHSEDEAHLDA</sequence>
<dbReference type="InterPro" id="IPR040766">
    <property type="entry name" value="Tudor_2_RapA"/>
</dbReference>
<proteinExistence type="predicted"/>
<feature type="domain" description="RapA N-terminal Tudor like" evidence="4">
    <location>
        <begin position="4"/>
        <end position="54"/>
    </location>
</feature>
<evidence type="ECO:0000259" key="2">
    <source>
        <dbReference type="Pfam" id="PF00176"/>
    </source>
</evidence>
<feature type="domain" description="RapA N-terminal Tudor-like" evidence="3">
    <location>
        <begin position="56"/>
        <end position="117"/>
    </location>
</feature>
<gene>
    <name evidence="5" type="ORF">MNBD_GAMMA17-1620</name>
</gene>
<dbReference type="PANTHER" id="PTHR45766">
    <property type="entry name" value="DNA ANNEALING HELICASE AND ENDONUCLEASE ZRANB3 FAMILY MEMBER"/>
    <property type="match status" value="1"/>
</dbReference>
<dbReference type="Pfam" id="PF18337">
    <property type="entry name" value="Tudor_RapA"/>
    <property type="match status" value="1"/>
</dbReference>
<evidence type="ECO:0000313" key="5">
    <source>
        <dbReference type="EMBL" id="VAW84986.1"/>
    </source>
</evidence>
<dbReference type="Gene3D" id="2.30.30.930">
    <property type="match status" value="1"/>
</dbReference>
<dbReference type="InterPro" id="IPR038718">
    <property type="entry name" value="SNF2-like_sf"/>
</dbReference>
<dbReference type="AlphaFoldDB" id="A0A3B0ZWL1"/>
<dbReference type="Gene3D" id="3.40.50.10810">
    <property type="entry name" value="Tandem AAA-ATPase domain"/>
    <property type="match status" value="1"/>
</dbReference>
<keyword evidence="1" id="KW-0378">Hydrolase</keyword>
<dbReference type="PANTHER" id="PTHR45766:SF6">
    <property type="entry name" value="SWI_SNF-RELATED MATRIX-ASSOCIATED ACTIN-DEPENDENT REGULATOR OF CHROMATIN SUBFAMILY A-LIKE PROTEIN 1"/>
    <property type="match status" value="1"/>
</dbReference>
<dbReference type="GO" id="GO:0016787">
    <property type="term" value="F:hydrolase activity"/>
    <property type="evidence" value="ECO:0007669"/>
    <property type="project" value="UniProtKB-KW"/>
</dbReference>
<dbReference type="InterPro" id="IPR000330">
    <property type="entry name" value="SNF2_N"/>
</dbReference>
<dbReference type="Pfam" id="PF00176">
    <property type="entry name" value="SNF2-rel_dom"/>
    <property type="match status" value="1"/>
</dbReference>
<feature type="domain" description="SNF2 N-terminal" evidence="2">
    <location>
        <begin position="171"/>
        <end position="220"/>
    </location>
</feature>
<accession>A0A3B0ZWL1</accession>
<evidence type="ECO:0000256" key="1">
    <source>
        <dbReference type="ARBA" id="ARBA00022801"/>
    </source>
</evidence>